<dbReference type="EMBL" id="CP022423">
    <property type="protein sequence ID" value="ASM77116.1"/>
    <property type="molecule type" value="Genomic_DNA"/>
</dbReference>
<dbReference type="AlphaFoldDB" id="A0A221KDM6"/>
<dbReference type="InterPro" id="IPR013767">
    <property type="entry name" value="PAS_fold"/>
</dbReference>
<dbReference type="Pfam" id="PF08447">
    <property type="entry name" value="PAS_3"/>
    <property type="match status" value="1"/>
</dbReference>
<dbReference type="SMART" id="SM00388">
    <property type="entry name" value="HisKA"/>
    <property type="match status" value="1"/>
</dbReference>
<keyword evidence="3" id="KW-0597">Phosphoprotein</keyword>
<dbReference type="InterPro" id="IPR005467">
    <property type="entry name" value="His_kinase_dom"/>
</dbReference>
<dbReference type="InterPro" id="IPR001610">
    <property type="entry name" value="PAC"/>
</dbReference>
<dbReference type="Gene3D" id="1.10.287.130">
    <property type="match status" value="1"/>
</dbReference>
<evidence type="ECO:0000256" key="4">
    <source>
        <dbReference type="ARBA" id="ARBA00022679"/>
    </source>
</evidence>
<dbReference type="SMART" id="SM00086">
    <property type="entry name" value="PAC"/>
    <property type="match status" value="3"/>
</dbReference>
<keyword evidence="5" id="KW-0418">Kinase</keyword>
<sequence length="621" mass="69021">MRALLAVSFDALLIVRRGDRRILGASPSAQRLYGRTEPVLCELRYDDLVTDRTAVDEIFERHREHVPLRFHRRADGSRFPVALAIHWLPDPGGELACMCVRDLTQSEAEERRLRAAEASYQAVFQGAPFPILLLDRHGAVNAANDAALALYRHTSATLLGQPVARLLQDGRQARHYFRQAHWQASGERHVRADGVAFLAEVFVSVVRLSDQVHAVVVVHDVTEQHALLAQLQASEARWRFALEGHGDALWEWDLAANRFHISSELSEQLGRTPRPQEQAPSYWNELVNPADRALLDRAIVTHIKGQSERIDVEVRIQTRERGERWVWLRGRVMERGPTGRALRLLGSLRDVHDPKAQAQELAHWREQMQHSARVASMGEMAAALAHELNQPLAAIRTFSATALHRLDKPRLRDPQALRETVQLIADESLRAGRIIQHIREFLRKAPAHAEAVCLNTVVASVQRLAEWQAQRLGAQIRLTLTPGLPAVLANRVQMEQLLLNLVSNGLEAMRETPGERWLDIDSTQGKPGYVALSVRDHGQGLPSGDAGKIFTPFFTTKVDGLGMGLAICHSIVEAHRGQIWANAAPGGGTVFHVTLPCLLEPADAADAPHDPPAPALHLRGG</sequence>
<dbReference type="PANTHER" id="PTHR43304:SF1">
    <property type="entry name" value="PAC DOMAIN-CONTAINING PROTEIN"/>
    <property type="match status" value="1"/>
</dbReference>
<dbReference type="Pfam" id="PF02518">
    <property type="entry name" value="HATPase_c"/>
    <property type="match status" value="1"/>
</dbReference>
<dbReference type="InterPro" id="IPR036890">
    <property type="entry name" value="HATPase_C_sf"/>
</dbReference>
<evidence type="ECO:0000256" key="2">
    <source>
        <dbReference type="ARBA" id="ARBA00012438"/>
    </source>
</evidence>
<reference evidence="7 8" key="1">
    <citation type="submission" date="2017-07" db="EMBL/GenBank/DDBJ databases">
        <title>Complete Genome Sequence of the cosmetic ferment Vitreoscilla filiformis (ATCC15551).</title>
        <authorList>
            <person name="Contreras S."/>
            <person name="Sagory-Zalkind P."/>
            <person name="Blanquart H."/>
            <person name="Iltis A."/>
            <person name="Morand S.C."/>
        </authorList>
    </citation>
    <scope>NUCLEOTIDE SEQUENCE [LARGE SCALE GENOMIC DNA]</scope>
    <source>
        <strain evidence="7 8">ATCC 15551</strain>
    </source>
</reference>
<keyword evidence="8" id="KW-1185">Reference proteome</keyword>
<organism evidence="7 8">
    <name type="scientific">Vitreoscilla filiformis</name>
    <dbReference type="NCBI Taxonomy" id="63"/>
    <lineage>
        <taxon>Bacteria</taxon>
        <taxon>Pseudomonadati</taxon>
        <taxon>Pseudomonadota</taxon>
        <taxon>Betaproteobacteria</taxon>
        <taxon>Neisseriales</taxon>
        <taxon>Neisseriaceae</taxon>
        <taxon>Vitreoscilla</taxon>
    </lineage>
</organism>
<dbReference type="SMART" id="SM00387">
    <property type="entry name" value="HATPase_c"/>
    <property type="match status" value="1"/>
</dbReference>
<dbReference type="InterPro" id="IPR052162">
    <property type="entry name" value="Sensor_kinase/Photoreceptor"/>
</dbReference>
<dbReference type="Pfam" id="PF13426">
    <property type="entry name" value="PAS_9"/>
    <property type="match status" value="1"/>
</dbReference>
<dbReference type="SMART" id="SM00091">
    <property type="entry name" value="PAS"/>
    <property type="match status" value="3"/>
</dbReference>
<feature type="domain" description="Histidine kinase" evidence="6">
    <location>
        <begin position="383"/>
        <end position="599"/>
    </location>
</feature>
<dbReference type="KEGG" id="vff:VITFI_CDS1338"/>
<dbReference type="EC" id="2.7.13.3" evidence="2"/>
<evidence type="ECO:0000313" key="8">
    <source>
        <dbReference type="Proteomes" id="UP000199729"/>
    </source>
</evidence>
<proteinExistence type="predicted"/>
<name>A0A221KDM6_VITFI</name>
<keyword evidence="4" id="KW-0808">Transferase</keyword>
<accession>A0A221KDM6</accession>
<comment type="catalytic activity">
    <reaction evidence="1">
        <text>ATP + protein L-histidine = ADP + protein N-phospho-L-histidine.</text>
        <dbReference type="EC" id="2.7.13.3"/>
    </reaction>
</comment>
<dbReference type="SUPFAM" id="SSF55785">
    <property type="entry name" value="PYP-like sensor domain (PAS domain)"/>
    <property type="match status" value="3"/>
</dbReference>
<dbReference type="SUPFAM" id="SSF55874">
    <property type="entry name" value="ATPase domain of HSP90 chaperone/DNA topoisomerase II/histidine kinase"/>
    <property type="match status" value="1"/>
</dbReference>
<dbReference type="Pfam" id="PF00512">
    <property type="entry name" value="HisKA"/>
    <property type="match status" value="1"/>
</dbReference>
<dbReference type="SUPFAM" id="SSF47384">
    <property type="entry name" value="Homodimeric domain of signal transducing histidine kinase"/>
    <property type="match status" value="1"/>
</dbReference>
<dbReference type="InterPro" id="IPR036097">
    <property type="entry name" value="HisK_dim/P_sf"/>
</dbReference>
<dbReference type="InterPro" id="IPR000014">
    <property type="entry name" value="PAS"/>
</dbReference>
<dbReference type="InterPro" id="IPR003661">
    <property type="entry name" value="HisK_dim/P_dom"/>
</dbReference>
<dbReference type="Gene3D" id="3.30.565.10">
    <property type="entry name" value="Histidine kinase-like ATPase, C-terminal domain"/>
    <property type="match status" value="1"/>
</dbReference>
<evidence type="ECO:0000256" key="1">
    <source>
        <dbReference type="ARBA" id="ARBA00000085"/>
    </source>
</evidence>
<dbReference type="Gene3D" id="3.30.450.20">
    <property type="entry name" value="PAS domain"/>
    <property type="match status" value="3"/>
</dbReference>
<evidence type="ECO:0000256" key="5">
    <source>
        <dbReference type="ARBA" id="ARBA00022777"/>
    </source>
</evidence>
<gene>
    <name evidence="7" type="ORF">VITFI_CDS1338</name>
</gene>
<dbReference type="InterPro" id="IPR003594">
    <property type="entry name" value="HATPase_dom"/>
</dbReference>
<dbReference type="NCBIfam" id="TIGR00229">
    <property type="entry name" value="sensory_box"/>
    <property type="match status" value="3"/>
</dbReference>
<evidence type="ECO:0000313" key="7">
    <source>
        <dbReference type="EMBL" id="ASM77116.1"/>
    </source>
</evidence>
<dbReference type="InterPro" id="IPR035965">
    <property type="entry name" value="PAS-like_dom_sf"/>
</dbReference>
<evidence type="ECO:0000256" key="3">
    <source>
        <dbReference type="ARBA" id="ARBA00022553"/>
    </source>
</evidence>
<dbReference type="PANTHER" id="PTHR43304">
    <property type="entry name" value="PHYTOCHROME-LIKE PROTEIN CPH1"/>
    <property type="match status" value="1"/>
</dbReference>
<dbReference type="GO" id="GO:0006355">
    <property type="term" value="P:regulation of DNA-templated transcription"/>
    <property type="evidence" value="ECO:0007669"/>
    <property type="project" value="InterPro"/>
</dbReference>
<dbReference type="GO" id="GO:0000155">
    <property type="term" value="F:phosphorelay sensor kinase activity"/>
    <property type="evidence" value="ECO:0007669"/>
    <property type="project" value="InterPro"/>
</dbReference>
<dbReference type="InterPro" id="IPR004358">
    <property type="entry name" value="Sig_transdc_His_kin-like_C"/>
</dbReference>
<dbReference type="CDD" id="cd00130">
    <property type="entry name" value="PAS"/>
    <property type="match status" value="2"/>
</dbReference>
<dbReference type="PRINTS" id="PR00344">
    <property type="entry name" value="BCTRLSENSOR"/>
</dbReference>
<dbReference type="Pfam" id="PF00989">
    <property type="entry name" value="PAS"/>
    <property type="match status" value="1"/>
</dbReference>
<protein>
    <recommendedName>
        <fullName evidence="2">histidine kinase</fullName>
        <ecNumber evidence="2">2.7.13.3</ecNumber>
    </recommendedName>
</protein>
<dbReference type="InterPro" id="IPR013655">
    <property type="entry name" value="PAS_fold_3"/>
</dbReference>
<dbReference type="PROSITE" id="PS50109">
    <property type="entry name" value="HIS_KIN"/>
    <property type="match status" value="1"/>
</dbReference>
<evidence type="ECO:0000259" key="6">
    <source>
        <dbReference type="PROSITE" id="PS50109"/>
    </source>
</evidence>
<dbReference type="Proteomes" id="UP000199729">
    <property type="component" value="Chromosome"/>
</dbReference>
<dbReference type="CDD" id="cd00082">
    <property type="entry name" value="HisKA"/>
    <property type="match status" value="1"/>
</dbReference>